<dbReference type="InterPro" id="IPR029063">
    <property type="entry name" value="SAM-dependent_MTases_sf"/>
</dbReference>
<reference evidence="2 3" key="1">
    <citation type="submission" date="2023-10" db="EMBL/GenBank/DDBJ databases">
        <title>Roseovarius strain S88 nov., isolated from a marine algae.</title>
        <authorList>
            <person name="Lee M.W."/>
            <person name="Lee J.K."/>
            <person name="Kim J.M."/>
            <person name="Choi D.G."/>
            <person name="Baek J.H."/>
            <person name="Bayburt H."/>
            <person name="Jung J.J."/>
            <person name="Han D.M."/>
            <person name="Jeon C.O."/>
        </authorList>
    </citation>
    <scope>NUCLEOTIDE SEQUENCE [LARGE SCALE GENOMIC DNA]</scope>
    <source>
        <strain evidence="2 3">S88</strain>
    </source>
</reference>
<evidence type="ECO:0000313" key="3">
    <source>
        <dbReference type="Proteomes" id="UP001364156"/>
    </source>
</evidence>
<keyword evidence="3" id="KW-1185">Reference proteome</keyword>
<dbReference type="Gene3D" id="3.40.50.150">
    <property type="entry name" value="Vaccinia Virus protein VP39"/>
    <property type="match status" value="1"/>
</dbReference>
<dbReference type="Pfam" id="PF13649">
    <property type="entry name" value="Methyltransf_25"/>
    <property type="match status" value="1"/>
</dbReference>
<evidence type="ECO:0000259" key="1">
    <source>
        <dbReference type="Pfam" id="PF13649"/>
    </source>
</evidence>
<gene>
    <name evidence="2" type="ORF">RZ517_06985</name>
</gene>
<feature type="domain" description="Methyltransferase" evidence="1">
    <location>
        <begin position="37"/>
        <end position="117"/>
    </location>
</feature>
<dbReference type="SUPFAM" id="SSF53335">
    <property type="entry name" value="S-adenosyl-L-methionine-dependent methyltransferases"/>
    <property type="match status" value="1"/>
</dbReference>
<keyword evidence="2" id="KW-0808">Transferase</keyword>
<accession>A0ABZ2HIW0</accession>
<proteinExistence type="predicted"/>
<dbReference type="InterPro" id="IPR041698">
    <property type="entry name" value="Methyltransf_25"/>
</dbReference>
<keyword evidence="2" id="KW-0489">Methyltransferase</keyword>
<dbReference type="EMBL" id="CP146069">
    <property type="protein sequence ID" value="WWR47907.1"/>
    <property type="molecule type" value="Genomic_DNA"/>
</dbReference>
<dbReference type="GO" id="GO:0008168">
    <property type="term" value="F:methyltransferase activity"/>
    <property type="evidence" value="ECO:0007669"/>
    <property type="project" value="UniProtKB-KW"/>
</dbReference>
<name>A0ABZ2HIW0_9RHOB</name>
<organism evidence="2 3">
    <name type="scientific">Roseovarius phycicola</name>
    <dbReference type="NCBI Taxonomy" id="3080976"/>
    <lineage>
        <taxon>Bacteria</taxon>
        <taxon>Pseudomonadati</taxon>
        <taxon>Pseudomonadota</taxon>
        <taxon>Alphaproteobacteria</taxon>
        <taxon>Rhodobacterales</taxon>
        <taxon>Roseobacteraceae</taxon>
        <taxon>Roseovarius</taxon>
    </lineage>
</organism>
<dbReference type="EC" id="2.1.-.-" evidence="2"/>
<protein>
    <submittedName>
        <fullName evidence="2">Class I SAM-dependent methyltransferase</fullName>
        <ecNumber evidence="2">2.1.-.-</ecNumber>
    </submittedName>
</protein>
<dbReference type="Proteomes" id="UP001364156">
    <property type="component" value="Chromosome"/>
</dbReference>
<dbReference type="GO" id="GO:0032259">
    <property type="term" value="P:methylation"/>
    <property type="evidence" value="ECO:0007669"/>
    <property type="project" value="UniProtKB-KW"/>
</dbReference>
<dbReference type="RefSeq" id="WP_338550737.1">
    <property type="nucleotide sequence ID" value="NZ_CP146069.1"/>
</dbReference>
<evidence type="ECO:0000313" key="2">
    <source>
        <dbReference type="EMBL" id="WWR47907.1"/>
    </source>
</evidence>
<sequence length="254" mass="27486">MSFSAEWLALREPADHAARDKKLLRQAALWAGQNPVILDLGCGTGATARAFSDVLPVNAQWRLVDSDSELLDRAAAEIGSTAKTHLLDLNEIEALPLEGVTLVTASALLDLVSEAWVNALVPKLDVPFYASLNYEGTMNWTPVGQLDEEIRLAFNTHQRTDKGFGPALGPDAAERSAEIFQHSGFKVNCADSPWQLGPGNEKLLFELIEGIAQAATDAGVKNATDWCRARQDNLSDTDCVIGHVDMLAKPTHIS</sequence>